<evidence type="ECO:0000313" key="2">
    <source>
        <dbReference type="EMBL" id="MEQ2710743.1"/>
    </source>
</evidence>
<sequence length="66" mass="7765">MKCPYCNKEMEKGYIQSKHGLGWNRKKRVLAVSSGWFADQPLEYESVAYRCGDCKKIIIDYNQQEE</sequence>
<dbReference type="Proteomes" id="UP001482154">
    <property type="component" value="Unassembled WGS sequence"/>
</dbReference>
<comment type="caution">
    <text evidence="2">The sequence shown here is derived from an EMBL/GenBank/DDBJ whole genome shotgun (WGS) entry which is preliminary data.</text>
</comment>
<dbReference type="InterPro" id="IPR045504">
    <property type="entry name" value="DUF6487"/>
</dbReference>
<accession>A0ABV1IU45</accession>
<dbReference type="RefSeq" id="WP_022374516.1">
    <property type="nucleotide sequence ID" value="NZ_JAOQJG010000007.1"/>
</dbReference>
<feature type="domain" description="DUF6487" evidence="1">
    <location>
        <begin position="3"/>
        <end position="62"/>
    </location>
</feature>
<evidence type="ECO:0000313" key="3">
    <source>
        <dbReference type="Proteomes" id="UP001482154"/>
    </source>
</evidence>
<protein>
    <submittedName>
        <fullName evidence="2">PF20097 family protein</fullName>
    </submittedName>
</protein>
<organism evidence="2 3">
    <name type="scientific">Anaerostipes amylophilus</name>
    <dbReference type="NCBI Taxonomy" id="2981779"/>
    <lineage>
        <taxon>Bacteria</taxon>
        <taxon>Bacillati</taxon>
        <taxon>Bacillota</taxon>
        <taxon>Clostridia</taxon>
        <taxon>Lachnospirales</taxon>
        <taxon>Lachnospiraceae</taxon>
        <taxon>Anaerostipes</taxon>
    </lineage>
</organism>
<gene>
    <name evidence="2" type="ORF">AAAU51_06105</name>
</gene>
<keyword evidence="3" id="KW-1185">Reference proteome</keyword>
<dbReference type="EMBL" id="JBBNIN010000006">
    <property type="protein sequence ID" value="MEQ2710743.1"/>
    <property type="molecule type" value="Genomic_DNA"/>
</dbReference>
<dbReference type="Pfam" id="PF20097">
    <property type="entry name" value="DUF6487"/>
    <property type="match status" value="1"/>
</dbReference>
<name>A0ABV1IU45_9FIRM</name>
<evidence type="ECO:0000259" key="1">
    <source>
        <dbReference type="Pfam" id="PF20097"/>
    </source>
</evidence>
<proteinExistence type="predicted"/>
<reference evidence="2 3" key="1">
    <citation type="submission" date="2024-04" db="EMBL/GenBank/DDBJ databases">
        <title>Human intestinal bacterial collection.</title>
        <authorList>
            <person name="Pauvert C."/>
            <person name="Hitch T.C.A."/>
            <person name="Clavel T."/>
        </authorList>
    </citation>
    <scope>NUCLEOTIDE SEQUENCE [LARGE SCALE GENOMIC DNA]</scope>
    <source>
        <strain evidence="2 3">CLA-AA-H249</strain>
    </source>
</reference>